<dbReference type="Proteomes" id="UP000748308">
    <property type="component" value="Unassembled WGS sequence"/>
</dbReference>
<gene>
    <name evidence="2" type="ORF">FJY75_13410</name>
</gene>
<evidence type="ECO:0000313" key="3">
    <source>
        <dbReference type="Proteomes" id="UP000748308"/>
    </source>
</evidence>
<dbReference type="EMBL" id="VGIY01000508">
    <property type="protein sequence ID" value="MBM3318840.1"/>
    <property type="molecule type" value="Genomic_DNA"/>
</dbReference>
<feature type="non-terminal residue" evidence="2">
    <location>
        <position position="183"/>
    </location>
</feature>
<organism evidence="2 3">
    <name type="scientific">Eiseniibacteriota bacterium</name>
    <dbReference type="NCBI Taxonomy" id="2212470"/>
    <lineage>
        <taxon>Bacteria</taxon>
        <taxon>Candidatus Eiseniibacteriota</taxon>
    </lineage>
</organism>
<dbReference type="PANTHER" id="PTHR35092:SF1">
    <property type="entry name" value="CHLORINASE MJ1651"/>
    <property type="match status" value="1"/>
</dbReference>
<reference evidence="2" key="1">
    <citation type="submission" date="2019-03" db="EMBL/GenBank/DDBJ databases">
        <title>Lake Tanganyika Metagenome-Assembled Genomes (MAGs).</title>
        <authorList>
            <person name="Tran P."/>
        </authorList>
    </citation>
    <scope>NUCLEOTIDE SEQUENCE</scope>
    <source>
        <strain evidence="2">M_DeepCast_400m_m2_100</strain>
    </source>
</reference>
<dbReference type="InterPro" id="IPR046469">
    <property type="entry name" value="SAM_HAT_N"/>
</dbReference>
<dbReference type="InterPro" id="IPR002747">
    <property type="entry name" value="SAM_OH_AdoTrfase"/>
</dbReference>
<dbReference type="Gene3D" id="3.40.50.10790">
    <property type="entry name" value="S-adenosyl-l-methionine hydroxide adenosyltransferase, N-terminal"/>
    <property type="match status" value="1"/>
</dbReference>
<evidence type="ECO:0000259" key="1">
    <source>
        <dbReference type="Pfam" id="PF01887"/>
    </source>
</evidence>
<proteinExistence type="predicted"/>
<protein>
    <submittedName>
        <fullName evidence="2">SAM-dependent chlorinase/fluorinase</fullName>
    </submittedName>
</protein>
<comment type="caution">
    <text evidence="2">The sequence shown here is derived from an EMBL/GenBank/DDBJ whole genome shotgun (WGS) entry which is preliminary data.</text>
</comment>
<name>A0A938BRZ6_UNCEI</name>
<dbReference type="SUPFAM" id="SSF102522">
    <property type="entry name" value="Bacterial fluorinating enzyme, N-terminal domain"/>
    <property type="match status" value="1"/>
</dbReference>
<dbReference type="InterPro" id="IPR023228">
    <property type="entry name" value="SAM_OH_AdoTrfase_N_sf"/>
</dbReference>
<sequence>MQAGSGIVTLITDFGWRDAYVGAMKGVLCSIMKEVRIVDITHEVTPQGIQEAAYILGAAYPWFPPGTVHLVVVDPGVGTRRRPLAGAADGQFFVGPDNSVLSAPLGRPGATAHLIEEIDFALPERSDTFHGRDVFAPVAAHLASGVPIERFGPRVADFEVCLLPTARLEAGRLIGQVVRIDRF</sequence>
<feature type="domain" description="S-adenosyl-l-methionine hydroxide adenosyltransferase N-terminal" evidence="1">
    <location>
        <begin position="8"/>
        <end position="152"/>
    </location>
</feature>
<evidence type="ECO:0000313" key="2">
    <source>
        <dbReference type="EMBL" id="MBM3318840.1"/>
    </source>
</evidence>
<accession>A0A938BRZ6</accession>
<dbReference type="AlphaFoldDB" id="A0A938BRZ6"/>
<dbReference type="PANTHER" id="PTHR35092">
    <property type="entry name" value="CHLORINASE MJ1651"/>
    <property type="match status" value="1"/>
</dbReference>
<dbReference type="Pfam" id="PF01887">
    <property type="entry name" value="SAM_HAT_N"/>
    <property type="match status" value="1"/>
</dbReference>